<dbReference type="Pfam" id="PF13716">
    <property type="entry name" value="CRAL_TRIO_2"/>
    <property type="match status" value="1"/>
</dbReference>
<dbReference type="InterPro" id="IPR056466">
    <property type="entry name" value="Spectrin_DBS"/>
</dbReference>
<feature type="domain" description="Guanine nucleotide exchange factor DBS-like spectrin-like" evidence="4">
    <location>
        <begin position="578"/>
        <end position="649"/>
    </location>
</feature>
<feature type="region of interest" description="Disordered" evidence="2">
    <location>
        <begin position="651"/>
        <end position="688"/>
    </location>
</feature>
<dbReference type="InterPro" id="IPR001251">
    <property type="entry name" value="CRAL-TRIO_dom"/>
</dbReference>
<dbReference type="Pfam" id="PF23289">
    <property type="entry name" value="Spectrin_5"/>
    <property type="match status" value="1"/>
</dbReference>
<name>A0A7I8X466_BURXY</name>
<dbReference type="EMBL" id="CAJFCV020000006">
    <property type="protein sequence ID" value="CAG9129037.1"/>
    <property type="molecule type" value="Genomic_DNA"/>
</dbReference>
<dbReference type="Proteomes" id="UP000659654">
    <property type="component" value="Unassembled WGS sequence"/>
</dbReference>
<evidence type="ECO:0000259" key="4">
    <source>
        <dbReference type="Pfam" id="PF23289"/>
    </source>
</evidence>
<dbReference type="PANTHER" id="PTHR22826:SF211">
    <property type="entry name" value="LD43457P"/>
    <property type="match status" value="1"/>
</dbReference>
<comment type="caution">
    <text evidence="5">The sequence shown here is derived from an EMBL/GenBank/DDBJ whole genome shotgun (WGS) entry which is preliminary data.</text>
</comment>
<proteinExistence type="predicted"/>
<dbReference type="Gene3D" id="1.20.58.60">
    <property type="match status" value="1"/>
</dbReference>
<protein>
    <submittedName>
        <fullName evidence="5">(pine wood nematode) hypothetical protein</fullName>
    </submittedName>
</protein>
<dbReference type="GO" id="GO:0005085">
    <property type="term" value="F:guanyl-nucleotide exchange factor activity"/>
    <property type="evidence" value="ECO:0007669"/>
    <property type="project" value="UniProtKB-KW"/>
</dbReference>
<dbReference type="SMR" id="A0A7I8X466"/>
<reference evidence="5" key="1">
    <citation type="submission" date="2020-09" db="EMBL/GenBank/DDBJ databases">
        <authorList>
            <person name="Kikuchi T."/>
        </authorList>
    </citation>
    <scope>NUCLEOTIDE SEQUENCE</scope>
    <source>
        <strain evidence="5">Ka4C1</strain>
    </source>
</reference>
<accession>A0A7I8X466</accession>
<sequence length="688" mass="77991">MTVLAGLGSSSIANPFFEGPLAEVAALSNPAASPRIQNSRSRLDSATSSCYMAFNELALRPDDRLTRSEYQPKMKETPKFNYDMAFDLKALQNALKSTSFLQDSGYRSQSESSQKPSMTASCQLYGTGWMMAEDISDDDSEDENWDGYMEVANQRIKVRDLSQILVSRFAFISGLRTNEGNPILTFPDSRSQLTFEEYQILLAYLFQVPPLDDEGEKKNKKGYVLIIDRRTDKWSAVRVLFSYLMNYFPEPVHVIFLLKPEGVLQRALEVGYRNFTENGQYNVVPCQSTTELRDFLGQDCLTMDVGGILKYNHLEWVQHRMDIERMKSSAAVIAESLSEFGRCLRETELPNDVESTQRILEAQTAERDAIKEDFRISIRKGLQLLRQVRQLEQKPEAEQLSPTRLHNVTAIERMLIQLEDTEKSFDAFWSKHQQKLENCLKLRRFEEGFRKLQSSFAKHMIYLEEHRDVGDGVEKARKLAEDHDEYAETAMSDVQAARDLHSRGEMLSAEGADGQLSDSLAPKCEELSRMADALTSALDRRAQVLRLSVNMHRQISEATTWCRKGVEILSNIPLELNNSAATSSAKGLDEFLAEGANLQLDAFNQMPPNMTNLILLTTTETSSLLAHVAERIEDIKKLGFARKEALQRIVERDSNNKKPVQVVSPEKASKVRHPQQPNSPNKVGLKVF</sequence>
<gene>
    <name evidence="5" type="ORF">BXYJ_LOCUS13801</name>
</gene>
<dbReference type="OrthoDB" id="10004999at2759"/>
<feature type="domain" description="CRAL-TRIO" evidence="3">
    <location>
        <begin position="180"/>
        <end position="313"/>
    </location>
</feature>
<evidence type="ECO:0000256" key="2">
    <source>
        <dbReference type="SAM" id="MobiDB-lite"/>
    </source>
</evidence>
<dbReference type="InterPro" id="IPR051336">
    <property type="entry name" value="RhoGEF_Guanine_NuclExch_SF"/>
</dbReference>
<dbReference type="EMBL" id="CAJFDI010000006">
    <property type="protein sequence ID" value="CAD5233710.1"/>
    <property type="molecule type" value="Genomic_DNA"/>
</dbReference>
<dbReference type="Proteomes" id="UP000582659">
    <property type="component" value="Unassembled WGS sequence"/>
</dbReference>
<evidence type="ECO:0000256" key="1">
    <source>
        <dbReference type="ARBA" id="ARBA00022658"/>
    </source>
</evidence>
<evidence type="ECO:0000313" key="6">
    <source>
        <dbReference type="Proteomes" id="UP000659654"/>
    </source>
</evidence>
<organism evidence="5 6">
    <name type="scientific">Bursaphelenchus xylophilus</name>
    <name type="common">Pinewood nematode worm</name>
    <name type="synonym">Aphelenchoides xylophilus</name>
    <dbReference type="NCBI Taxonomy" id="6326"/>
    <lineage>
        <taxon>Eukaryota</taxon>
        <taxon>Metazoa</taxon>
        <taxon>Ecdysozoa</taxon>
        <taxon>Nematoda</taxon>
        <taxon>Chromadorea</taxon>
        <taxon>Rhabditida</taxon>
        <taxon>Tylenchina</taxon>
        <taxon>Tylenchomorpha</taxon>
        <taxon>Aphelenchoidea</taxon>
        <taxon>Aphelenchoididae</taxon>
        <taxon>Bursaphelenchus</taxon>
    </lineage>
</organism>
<evidence type="ECO:0000313" key="5">
    <source>
        <dbReference type="EMBL" id="CAD5233710.1"/>
    </source>
</evidence>
<dbReference type="GO" id="GO:0005737">
    <property type="term" value="C:cytoplasm"/>
    <property type="evidence" value="ECO:0007669"/>
    <property type="project" value="TreeGrafter"/>
</dbReference>
<dbReference type="AlphaFoldDB" id="A0A7I8X466"/>
<dbReference type="PANTHER" id="PTHR22826">
    <property type="entry name" value="RHO GUANINE EXCHANGE FACTOR-RELATED"/>
    <property type="match status" value="1"/>
</dbReference>
<keyword evidence="6" id="KW-1185">Reference proteome</keyword>
<keyword evidence="1" id="KW-0344">Guanine-nucleotide releasing factor</keyword>
<dbReference type="SUPFAM" id="SSF46966">
    <property type="entry name" value="Spectrin repeat"/>
    <property type="match status" value="1"/>
</dbReference>
<evidence type="ECO:0000259" key="3">
    <source>
        <dbReference type="Pfam" id="PF13716"/>
    </source>
</evidence>